<dbReference type="EMBL" id="CP076134">
    <property type="protein sequence ID" value="QWG11047.1"/>
    <property type="molecule type" value="Genomic_DNA"/>
</dbReference>
<dbReference type="PANTHER" id="PTHR30086:SF20">
    <property type="entry name" value="ARGININE EXPORTER PROTEIN ARGO-RELATED"/>
    <property type="match status" value="1"/>
</dbReference>
<keyword evidence="5 6" id="KW-0472">Membrane</keyword>
<feature type="transmembrane region" description="Helical" evidence="6">
    <location>
        <begin position="70"/>
        <end position="89"/>
    </location>
</feature>
<feature type="transmembrane region" description="Helical" evidence="6">
    <location>
        <begin position="170"/>
        <end position="191"/>
    </location>
</feature>
<evidence type="ECO:0008006" key="9">
    <source>
        <dbReference type="Google" id="ProtNLM"/>
    </source>
</evidence>
<feature type="transmembrane region" description="Helical" evidence="6">
    <location>
        <begin position="37"/>
        <end position="58"/>
    </location>
</feature>
<evidence type="ECO:0000256" key="4">
    <source>
        <dbReference type="ARBA" id="ARBA00022989"/>
    </source>
</evidence>
<keyword evidence="4 6" id="KW-1133">Transmembrane helix</keyword>
<dbReference type="GO" id="GO:0005886">
    <property type="term" value="C:plasma membrane"/>
    <property type="evidence" value="ECO:0007669"/>
    <property type="project" value="UniProtKB-SubCell"/>
</dbReference>
<evidence type="ECO:0000256" key="6">
    <source>
        <dbReference type="SAM" id="Phobius"/>
    </source>
</evidence>
<evidence type="ECO:0000256" key="5">
    <source>
        <dbReference type="ARBA" id="ARBA00023136"/>
    </source>
</evidence>
<proteinExistence type="predicted"/>
<evidence type="ECO:0000256" key="1">
    <source>
        <dbReference type="ARBA" id="ARBA00004651"/>
    </source>
</evidence>
<keyword evidence="3 6" id="KW-0812">Transmembrane</keyword>
<sequence length="192" mass="19973">MEPTAFVAASVALLATPGPTNTLLATSGAAIGVHRSIPLLAAELCGYMAAITLLRVLVGPVVAAIPAFEILLRIAVVLYLLYLSAKLWLHGAAEISGSSPVTISRVFVTTLLNPKGIIFAFTLLPQGIDLLPLCPWLAALAVQIFAIGSAWIATGAWLRRGLRGVIPPSIGYRASAIALMLLAGIVSAHAFK</sequence>
<gene>
    <name evidence="7" type="ORF">KMZ29_14800</name>
</gene>
<dbReference type="RefSeq" id="WP_215619958.1">
    <property type="nucleotide sequence ID" value="NZ_CP076134.1"/>
</dbReference>
<keyword evidence="2" id="KW-1003">Cell membrane</keyword>
<evidence type="ECO:0000256" key="3">
    <source>
        <dbReference type="ARBA" id="ARBA00022692"/>
    </source>
</evidence>
<dbReference type="InterPro" id="IPR001123">
    <property type="entry name" value="LeuE-type"/>
</dbReference>
<dbReference type="GO" id="GO:0033228">
    <property type="term" value="P:cysteine export across plasma membrane"/>
    <property type="evidence" value="ECO:0007669"/>
    <property type="project" value="TreeGrafter"/>
</dbReference>
<evidence type="ECO:0000313" key="8">
    <source>
        <dbReference type="Proteomes" id="UP000680839"/>
    </source>
</evidence>
<feature type="transmembrane region" description="Helical" evidence="6">
    <location>
        <begin position="136"/>
        <end position="158"/>
    </location>
</feature>
<accession>A0A975N9M0</accession>
<dbReference type="AlphaFoldDB" id="A0A975N9M0"/>
<dbReference type="PANTHER" id="PTHR30086">
    <property type="entry name" value="ARGININE EXPORTER PROTEIN ARGO"/>
    <property type="match status" value="1"/>
</dbReference>
<reference evidence="7" key="1">
    <citation type="submission" date="2021-06" db="EMBL/GenBank/DDBJ databases">
        <title>Bradyrhizobium sp. S2-20-1 Genome sequencing.</title>
        <authorList>
            <person name="Jin L."/>
        </authorList>
    </citation>
    <scope>NUCLEOTIDE SEQUENCE</scope>
    <source>
        <strain evidence="7">S2-20-1</strain>
    </source>
</reference>
<evidence type="ECO:0000313" key="7">
    <source>
        <dbReference type="EMBL" id="QWG11047.1"/>
    </source>
</evidence>
<dbReference type="GO" id="GO:0015171">
    <property type="term" value="F:amino acid transmembrane transporter activity"/>
    <property type="evidence" value="ECO:0007669"/>
    <property type="project" value="TreeGrafter"/>
</dbReference>
<comment type="subcellular location">
    <subcellularLocation>
        <location evidence="1">Cell membrane</location>
        <topology evidence="1">Multi-pass membrane protein</topology>
    </subcellularLocation>
</comment>
<evidence type="ECO:0000256" key="2">
    <source>
        <dbReference type="ARBA" id="ARBA00022475"/>
    </source>
</evidence>
<feature type="transmembrane region" description="Helical" evidence="6">
    <location>
        <begin position="101"/>
        <end position="124"/>
    </location>
</feature>
<name>A0A975N9M0_9BRAD</name>
<protein>
    <recommendedName>
        <fullName evidence="9">Threonine transporter RhtB</fullName>
    </recommendedName>
</protein>
<organism evidence="7 8">
    <name type="scientific">Bradyrhizobium sediminis</name>
    <dbReference type="NCBI Taxonomy" id="2840469"/>
    <lineage>
        <taxon>Bacteria</taxon>
        <taxon>Pseudomonadati</taxon>
        <taxon>Pseudomonadota</taxon>
        <taxon>Alphaproteobacteria</taxon>
        <taxon>Hyphomicrobiales</taxon>
        <taxon>Nitrobacteraceae</taxon>
        <taxon>Bradyrhizobium</taxon>
    </lineage>
</organism>
<dbReference type="Proteomes" id="UP000680839">
    <property type="component" value="Chromosome"/>
</dbReference>